<dbReference type="Gene3D" id="3.90.1200.10">
    <property type="match status" value="1"/>
</dbReference>
<protein>
    <recommendedName>
        <fullName evidence="1">protein-ribulosamine 3-kinase</fullName>
        <ecNumber evidence="1">2.7.1.172</ecNumber>
    </recommendedName>
</protein>
<accession>A0A505IU19</accession>
<organism evidence="4 5">
    <name type="scientific">Aspergillus niger</name>
    <dbReference type="NCBI Taxonomy" id="5061"/>
    <lineage>
        <taxon>Eukaryota</taxon>
        <taxon>Fungi</taxon>
        <taxon>Dikarya</taxon>
        <taxon>Ascomycota</taxon>
        <taxon>Pezizomycotina</taxon>
        <taxon>Eurotiomycetes</taxon>
        <taxon>Eurotiomycetidae</taxon>
        <taxon>Eurotiales</taxon>
        <taxon>Aspergillaceae</taxon>
        <taxon>Aspergillus</taxon>
        <taxon>Aspergillus subgen. Circumdati</taxon>
    </lineage>
</organism>
<proteinExistence type="predicted"/>
<dbReference type="VEuPathDB" id="FungiDB:ATCC64974_21880"/>
<dbReference type="Pfam" id="PF03881">
    <property type="entry name" value="Fructosamin_kin"/>
    <property type="match status" value="1"/>
</dbReference>
<evidence type="ECO:0000256" key="3">
    <source>
        <dbReference type="SAM" id="Phobius"/>
    </source>
</evidence>
<dbReference type="VEuPathDB" id="FungiDB:ASPNIDRAFT2_1131684"/>
<evidence type="ECO:0000313" key="4">
    <source>
        <dbReference type="EMBL" id="TPR11965.1"/>
    </source>
</evidence>
<dbReference type="PANTHER" id="PTHR12149:SF8">
    <property type="entry name" value="PROTEIN-RIBULOSAMINE 3-KINASE"/>
    <property type="match status" value="1"/>
</dbReference>
<keyword evidence="4" id="KW-0378">Hydrolase</keyword>
<gene>
    <name evidence="4" type="ORF">CAN33_0051350</name>
</gene>
<dbReference type="EMBL" id="NKJJ02000004">
    <property type="protein sequence ID" value="TPR11965.1"/>
    <property type="molecule type" value="Genomic_DNA"/>
</dbReference>
<dbReference type="SUPFAM" id="SSF56112">
    <property type="entry name" value="Protein kinase-like (PK-like)"/>
    <property type="match status" value="1"/>
</dbReference>
<dbReference type="Proteomes" id="UP000197666">
    <property type="component" value="Unassembled WGS sequence"/>
</dbReference>
<keyword evidence="3" id="KW-0812">Transmembrane</keyword>
<dbReference type="AlphaFoldDB" id="A0A505IU19"/>
<name>A0A505IU19_ASPNG</name>
<dbReference type="PANTHER" id="PTHR12149">
    <property type="entry name" value="FRUCTOSAMINE 3 KINASE-RELATED PROTEIN"/>
    <property type="match status" value="1"/>
</dbReference>
<dbReference type="InterPro" id="IPR011009">
    <property type="entry name" value="Kinase-like_dom_sf"/>
</dbReference>
<feature type="transmembrane region" description="Helical" evidence="3">
    <location>
        <begin position="12"/>
        <end position="29"/>
    </location>
</feature>
<dbReference type="VEuPathDB" id="FungiDB:An01g01490"/>
<dbReference type="GO" id="GO:0102193">
    <property type="term" value="F:protein-ribulosamine 3-kinase activity"/>
    <property type="evidence" value="ECO:0007669"/>
    <property type="project" value="UniProtKB-EC"/>
</dbReference>
<dbReference type="VEuPathDB" id="FungiDB:M747DRAFT_315549"/>
<keyword evidence="3" id="KW-1133">Transmembrane helix</keyword>
<evidence type="ECO:0000313" key="5">
    <source>
        <dbReference type="Proteomes" id="UP000197666"/>
    </source>
</evidence>
<evidence type="ECO:0000256" key="1">
    <source>
        <dbReference type="ARBA" id="ARBA00011961"/>
    </source>
</evidence>
<feature type="transmembrane region" description="Helical" evidence="3">
    <location>
        <begin position="89"/>
        <end position="113"/>
    </location>
</feature>
<dbReference type="GO" id="GO:0016787">
    <property type="term" value="F:hydrolase activity"/>
    <property type="evidence" value="ECO:0007669"/>
    <property type="project" value="UniProtKB-KW"/>
</dbReference>
<feature type="transmembrane region" description="Helical" evidence="3">
    <location>
        <begin position="62"/>
        <end position="82"/>
    </location>
</feature>
<reference evidence="5" key="1">
    <citation type="submission" date="2018-10" db="EMBL/GenBank/DDBJ databases">
        <title>FDA dAtabase for Regulatory Grade micrObial Sequences (FDA-ARGOS): Supporting development and validation of Infectious Disease Dx tests.</title>
        <authorList>
            <person name="Kerrigan L."/>
            <person name="Tallon L."/>
            <person name="Sadzewicz L."/>
            <person name="Sengamalay N."/>
            <person name="Ott S."/>
            <person name="Godinez A."/>
            <person name="Nagaraj S."/>
            <person name="Vavikolanu K."/>
            <person name="Nadendla S."/>
            <person name="George J."/>
            <person name="Sichtig H."/>
        </authorList>
    </citation>
    <scope>NUCLEOTIDE SEQUENCE [LARGE SCALE GENOMIC DNA]</scope>
    <source>
        <strain evidence="5">FDAARGOS_311</strain>
    </source>
</reference>
<dbReference type="InterPro" id="IPR016477">
    <property type="entry name" value="Fructo-/Ketosamine-3-kinase"/>
</dbReference>
<sequence length="444" mass="50017">MASGLILNPHNLLRAAPLVSSTCTLWFAFDQDLVLNVFLHPDHRPRSNEILPSYFNVLFRRGVVRVVGLLALSMAGGGYNILKDRRSGVVAGLQSSLSWYVAGTVLAASHLLYVPVIAPKVLAIMEDSSKGSSTEDLEGDFRVDANVASQFPPGSQIVSAIRFGTSAWTTTARLCVKDNIGIEKLYFLKCATGNNGRLLIQGEFNAQCELYRTTPDSVPKPYSWGETDQSEPKTYFFLSEFINMADKIPNPYQLCTKLARLHRKSVSPTGMFGFHITTCQGNTPQNVSWESSWTVFFSKLLKHVLDRDSAVNGVWEDLNILSQRALNYVVPRLIGVLEAEGREVKPCLIHADLWEGNTGTSSKTGNIYIFDSAAFYAHNEMETANWRCNYNKIHDQMYTRTYLRHFTPSEPRHEWDDRSRMYSVYYNIIYSVNHRSEGTAVRQI</sequence>
<evidence type="ECO:0000256" key="2">
    <source>
        <dbReference type="ARBA" id="ARBA00048655"/>
    </source>
</evidence>
<comment type="catalytic activity">
    <reaction evidence="2">
        <text>N(6)-D-ribulosyl-L-lysyl-[protein] + ATP = N(6)-(3-O-phospho-D-ribulosyl)-L-lysyl-[protein] + ADP + H(+)</text>
        <dbReference type="Rhea" id="RHEA:48432"/>
        <dbReference type="Rhea" id="RHEA-COMP:12103"/>
        <dbReference type="Rhea" id="RHEA-COMP:12104"/>
        <dbReference type="ChEBI" id="CHEBI:15378"/>
        <dbReference type="ChEBI" id="CHEBI:30616"/>
        <dbReference type="ChEBI" id="CHEBI:90418"/>
        <dbReference type="ChEBI" id="CHEBI:90420"/>
        <dbReference type="ChEBI" id="CHEBI:456216"/>
        <dbReference type="EC" id="2.7.1.172"/>
    </reaction>
    <physiologicalReaction direction="left-to-right" evidence="2">
        <dbReference type="Rhea" id="RHEA:48433"/>
    </physiologicalReaction>
</comment>
<comment type="caution">
    <text evidence="4">The sequence shown here is derived from an EMBL/GenBank/DDBJ whole genome shotgun (WGS) entry which is preliminary data.</text>
</comment>
<keyword evidence="3" id="KW-0472">Membrane</keyword>
<dbReference type="EC" id="2.7.1.172" evidence="1"/>